<accession>A0A1D2VIT8</accession>
<dbReference type="PANTHER" id="PTHR22850">
    <property type="entry name" value="WD40 REPEAT FAMILY"/>
    <property type="match status" value="1"/>
</dbReference>
<dbReference type="EMBL" id="KV454479">
    <property type="protein sequence ID" value="ODV61480.1"/>
    <property type="molecule type" value="Genomic_DNA"/>
</dbReference>
<name>A0A1D2VIT8_9ASCO</name>
<dbReference type="FunCoup" id="A0A1D2VIT8">
    <property type="interactions" value="77"/>
</dbReference>
<protein>
    <submittedName>
        <fullName evidence="9">WD40 repeat-like protein</fullName>
    </submittedName>
</protein>
<feature type="repeat" description="WD" evidence="6">
    <location>
        <begin position="468"/>
        <end position="503"/>
    </location>
</feature>
<evidence type="ECO:0000256" key="1">
    <source>
        <dbReference type="ARBA" id="ARBA00004123"/>
    </source>
</evidence>
<dbReference type="SMART" id="SM00320">
    <property type="entry name" value="WD40"/>
    <property type="match status" value="6"/>
</dbReference>
<dbReference type="STRING" id="1344418.A0A1D2VIT8"/>
<dbReference type="GO" id="GO:0005634">
    <property type="term" value="C:nucleus"/>
    <property type="evidence" value="ECO:0007669"/>
    <property type="project" value="UniProtKB-SubCell"/>
</dbReference>
<feature type="region of interest" description="Disordered" evidence="7">
    <location>
        <begin position="78"/>
        <end position="118"/>
    </location>
</feature>
<reference evidence="10" key="1">
    <citation type="submission" date="2016-05" db="EMBL/GenBank/DDBJ databases">
        <title>Comparative genomics of biotechnologically important yeasts.</title>
        <authorList>
            <consortium name="DOE Joint Genome Institute"/>
            <person name="Riley R."/>
            <person name="Haridas S."/>
            <person name="Wolfe K.H."/>
            <person name="Lopes M.R."/>
            <person name="Hittinger C.T."/>
            <person name="Goker M."/>
            <person name="Salamov A."/>
            <person name="Wisecaver J."/>
            <person name="Long T.M."/>
            <person name="Aerts A.L."/>
            <person name="Barry K."/>
            <person name="Choi C."/>
            <person name="Clum A."/>
            <person name="Coughlan A.Y."/>
            <person name="Deshpande S."/>
            <person name="Douglass A.P."/>
            <person name="Hanson S.J."/>
            <person name="Klenk H.-P."/>
            <person name="Labutti K."/>
            <person name="Lapidus A."/>
            <person name="Lindquist E."/>
            <person name="Lipzen A."/>
            <person name="Meier-Kolthoff J.P."/>
            <person name="Ohm R.A."/>
            <person name="Otillar R.P."/>
            <person name="Pangilinan J."/>
            <person name="Peng Y."/>
            <person name="Rokas A."/>
            <person name="Rosa C.A."/>
            <person name="Scheuner C."/>
            <person name="Sibirny A.A."/>
            <person name="Slot J.C."/>
            <person name="Stielow J.B."/>
            <person name="Sun H."/>
            <person name="Kurtzman C.P."/>
            <person name="Blackwell M."/>
            <person name="Grigoriev I.V."/>
            <person name="Jeffries T.W."/>
        </authorList>
    </citation>
    <scope>NUCLEOTIDE SEQUENCE [LARGE SCALE GENOMIC DNA]</scope>
    <source>
        <strain evidence="10">DSM 1968</strain>
    </source>
</reference>
<keyword evidence="2 6" id="KW-0853">WD repeat</keyword>
<dbReference type="OrthoDB" id="427795at2759"/>
<dbReference type="InterPro" id="IPR015943">
    <property type="entry name" value="WD40/YVTN_repeat-like_dom_sf"/>
</dbReference>
<evidence type="ECO:0000256" key="5">
    <source>
        <dbReference type="ARBA" id="ARBA00023242"/>
    </source>
</evidence>
<evidence type="ECO:0000313" key="9">
    <source>
        <dbReference type="EMBL" id="ODV61480.1"/>
    </source>
</evidence>
<keyword evidence="5" id="KW-0539">Nucleus</keyword>
<dbReference type="GeneID" id="30966719"/>
<sequence>MSHEEDIQFIGMKTSSSEGALPDIIGLDSSSTSPTSLAFVDNSTINSKIKKNESKQSNQPSIFAYLNSNKFNGRISKESNARTDQGSDLANGLQSKNSSVASKPETIEIDDPHEINDITMTSPTIDKEVLDVQDNDNHNEYDNDSSLLIDSKSQEEYQIWKKNSPYLYDYLQTFSLVWPSLTVQFLPDFEKVEINNISLSENYDRNINEKNDNLNKTKIKPNNKSTKTNNQVFKKKFRLLFGSFSSKVSSEFIHFADFTTSDLSSKFISIEHFDPEKNEFLNSNINNITNSSSSNNNSANYLFKKITVNQKILNKGDINRLIYMPQKPDIISSINDSGKIYLFDRTKHFSKLNSTFEKFKPQMILDYHKTEGYGLSFNHHKEGYLLSASLDGNACLWDIKSTFSLKNNTVDTPLSVVKNSHPGGVNDIKWLYSHDSIYGSVGEDNSIKIFDIRLPVLNDSKRSTPSNNSYHNSGINSLSFNFKNMFCLATADSDGLIAIWDLRDFSKPIYSLKNAHKGSISTIKWNNNLGSILASAGQDDHRVKLWDMAQMNPNNDTSTIKDYDQGFTEPIDDKTFNRELLFIHGGHMSGVNDISWNPNDDWMISSVSNDNSLHVWKPSKSIVE</sequence>
<proteinExistence type="predicted"/>
<feature type="repeat" description="WD" evidence="6">
    <location>
        <begin position="584"/>
        <end position="617"/>
    </location>
</feature>
<dbReference type="GO" id="GO:0006325">
    <property type="term" value="P:chromatin organization"/>
    <property type="evidence" value="ECO:0007669"/>
    <property type="project" value="UniProtKB-KW"/>
</dbReference>
<dbReference type="InParanoid" id="A0A1D2VIT8"/>
<evidence type="ECO:0000256" key="6">
    <source>
        <dbReference type="PROSITE-ProRule" id="PRU00221"/>
    </source>
</evidence>
<comment type="subcellular location">
    <subcellularLocation>
        <location evidence="1">Nucleus</location>
    </subcellularLocation>
</comment>
<dbReference type="InterPro" id="IPR019775">
    <property type="entry name" value="WD40_repeat_CS"/>
</dbReference>
<feature type="repeat" description="WD" evidence="6">
    <location>
        <begin position="513"/>
        <end position="548"/>
    </location>
</feature>
<feature type="repeat" description="WD" evidence="6">
    <location>
        <begin position="365"/>
        <end position="407"/>
    </location>
</feature>
<dbReference type="InterPro" id="IPR022052">
    <property type="entry name" value="Histone-bd_RBBP4-like_N"/>
</dbReference>
<dbReference type="Proteomes" id="UP000095038">
    <property type="component" value="Unassembled WGS sequence"/>
</dbReference>
<dbReference type="PROSITE" id="PS50082">
    <property type="entry name" value="WD_REPEATS_2"/>
    <property type="match status" value="4"/>
</dbReference>
<gene>
    <name evidence="9" type="ORF">ASCRUDRAFT_75487</name>
</gene>
<dbReference type="Pfam" id="PF00400">
    <property type="entry name" value="WD40"/>
    <property type="match status" value="4"/>
</dbReference>
<dbReference type="AlphaFoldDB" id="A0A1D2VIT8"/>
<evidence type="ECO:0000313" key="10">
    <source>
        <dbReference type="Proteomes" id="UP000095038"/>
    </source>
</evidence>
<dbReference type="InterPro" id="IPR001680">
    <property type="entry name" value="WD40_rpt"/>
</dbReference>
<evidence type="ECO:0000256" key="2">
    <source>
        <dbReference type="ARBA" id="ARBA00022574"/>
    </source>
</evidence>
<feature type="compositionally biased region" description="Polar residues" evidence="7">
    <location>
        <begin position="82"/>
        <end position="101"/>
    </location>
</feature>
<evidence type="ECO:0000259" key="8">
    <source>
        <dbReference type="Pfam" id="PF12265"/>
    </source>
</evidence>
<dbReference type="InterPro" id="IPR036322">
    <property type="entry name" value="WD40_repeat_dom_sf"/>
</dbReference>
<keyword evidence="3" id="KW-0677">Repeat</keyword>
<evidence type="ECO:0000256" key="3">
    <source>
        <dbReference type="ARBA" id="ARBA00022737"/>
    </source>
</evidence>
<keyword evidence="10" id="KW-1185">Reference proteome</keyword>
<dbReference type="Gene3D" id="2.130.10.10">
    <property type="entry name" value="YVTN repeat-like/Quinoprotein amine dehydrogenase"/>
    <property type="match status" value="1"/>
</dbReference>
<dbReference type="InterPro" id="IPR050459">
    <property type="entry name" value="WD_repeat_RBAP46/RBAP48/MSI1"/>
</dbReference>
<organism evidence="9 10">
    <name type="scientific">Ascoidea rubescens DSM 1968</name>
    <dbReference type="NCBI Taxonomy" id="1344418"/>
    <lineage>
        <taxon>Eukaryota</taxon>
        <taxon>Fungi</taxon>
        <taxon>Dikarya</taxon>
        <taxon>Ascomycota</taxon>
        <taxon>Saccharomycotina</taxon>
        <taxon>Saccharomycetes</taxon>
        <taxon>Ascoideaceae</taxon>
        <taxon>Ascoidea</taxon>
    </lineage>
</organism>
<dbReference type="PROSITE" id="PS50294">
    <property type="entry name" value="WD_REPEATS_REGION"/>
    <property type="match status" value="1"/>
</dbReference>
<evidence type="ECO:0000256" key="7">
    <source>
        <dbReference type="SAM" id="MobiDB-lite"/>
    </source>
</evidence>
<dbReference type="RefSeq" id="XP_020047787.1">
    <property type="nucleotide sequence ID" value="XM_020193083.1"/>
</dbReference>
<dbReference type="Pfam" id="PF12265">
    <property type="entry name" value="CAF1C_H4-bd"/>
    <property type="match status" value="1"/>
</dbReference>
<feature type="domain" description="Histone-binding protein RBBP4-like N-terminal" evidence="8">
    <location>
        <begin position="155"/>
        <end position="196"/>
    </location>
</feature>
<dbReference type="PROSITE" id="PS00678">
    <property type="entry name" value="WD_REPEATS_1"/>
    <property type="match status" value="3"/>
</dbReference>
<dbReference type="SUPFAM" id="SSF50978">
    <property type="entry name" value="WD40 repeat-like"/>
    <property type="match status" value="1"/>
</dbReference>
<evidence type="ECO:0000256" key="4">
    <source>
        <dbReference type="ARBA" id="ARBA00022853"/>
    </source>
</evidence>
<keyword evidence="4" id="KW-0156">Chromatin regulator</keyword>